<keyword evidence="1" id="KW-0175">Coiled coil</keyword>
<name>A0A7E4ZPT4_PANRE</name>
<accession>A0A7E4ZPT4</accession>
<evidence type="ECO:0000256" key="2">
    <source>
        <dbReference type="SAM" id="MobiDB-lite"/>
    </source>
</evidence>
<evidence type="ECO:0000256" key="1">
    <source>
        <dbReference type="SAM" id="Coils"/>
    </source>
</evidence>
<reference evidence="4" key="2">
    <citation type="submission" date="2020-10" db="UniProtKB">
        <authorList>
            <consortium name="WormBaseParasite"/>
        </authorList>
    </citation>
    <scope>IDENTIFICATION</scope>
</reference>
<feature type="region of interest" description="Disordered" evidence="2">
    <location>
        <begin position="100"/>
        <end position="135"/>
    </location>
</feature>
<organism evidence="3 4">
    <name type="scientific">Panagrellus redivivus</name>
    <name type="common">Microworm</name>
    <dbReference type="NCBI Taxonomy" id="6233"/>
    <lineage>
        <taxon>Eukaryota</taxon>
        <taxon>Metazoa</taxon>
        <taxon>Ecdysozoa</taxon>
        <taxon>Nematoda</taxon>
        <taxon>Chromadorea</taxon>
        <taxon>Rhabditida</taxon>
        <taxon>Tylenchina</taxon>
        <taxon>Panagrolaimomorpha</taxon>
        <taxon>Panagrolaimoidea</taxon>
        <taxon>Panagrolaimidae</taxon>
        <taxon>Panagrellus</taxon>
    </lineage>
</organism>
<sequence length="248" mass="28486">MDPDKKSFAKANVEHDQIVIEHRDELESTISRLQKEIQGYKYQINKLKEDLKAEREARAEAERLCRVEESAHQKTLLEKNNVEQKLVPLEGRLAEGTCDFSKKSSEDSEHHRVLSKEDKCEDLSDAEPQKSDRSERENALIRLMLHLTLCPEKRDSLAGLIWYYTEFYAKKKIAGNWTKDFVDVVTRELDGKVKDVSTVAQSLLKNPNILRLQDVMHGVCVEKSQYSPDELKCLKLVCAGICVRVIVS</sequence>
<dbReference type="Proteomes" id="UP000492821">
    <property type="component" value="Unassembled WGS sequence"/>
</dbReference>
<protein>
    <submittedName>
        <fullName evidence="4">FRIGIDA-like protein</fullName>
    </submittedName>
</protein>
<dbReference type="WBParaSite" id="Pan_g10158.t1">
    <property type="protein sequence ID" value="Pan_g10158.t1"/>
    <property type="gene ID" value="Pan_g10158"/>
</dbReference>
<keyword evidence="3" id="KW-1185">Reference proteome</keyword>
<reference evidence="3" key="1">
    <citation type="journal article" date="2013" name="Genetics">
        <title>The draft genome and transcriptome of Panagrellus redivivus are shaped by the harsh demands of a free-living lifestyle.</title>
        <authorList>
            <person name="Srinivasan J."/>
            <person name="Dillman A.R."/>
            <person name="Macchietto M.G."/>
            <person name="Heikkinen L."/>
            <person name="Lakso M."/>
            <person name="Fracchia K.M."/>
            <person name="Antoshechkin I."/>
            <person name="Mortazavi A."/>
            <person name="Wong G."/>
            <person name="Sternberg P.W."/>
        </authorList>
    </citation>
    <scope>NUCLEOTIDE SEQUENCE [LARGE SCALE GENOMIC DNA]</scope>
    <source>
        <strain evidence="3">MT8872</strain>
    </source>
</reference>
<proteinExistence type="predicted"/>
<evidence type="ECO:0000313" key="3">
    <source>
        <dbReference type="Proteomes" id="UP000492821"/>
    </source>
</evidence>
<evidence type="ECO:0000313" key="4">
    <source>
        <dbReference type="WBParaSite" id="Pan_g10158.t1"/>
    </source>
</evidence>
<feature type="coiled-coil region" evidence="1">
    <location>
        <begin position="23"/>
        <end position="64"/>
    </location>
</feature>
<dbReference type="AlphaFoldDB" id="A0A7E4ZPT4"/>